<gene>
    <name evidence="4" type="ORF">CMUC_1083</name>
</gene>
<dbReference type="AlphaFoldDB" id="A0A6G5QGN1"/>
<dbReference type="PANTHER" id="PTHR37813:SF1">
    <property type="entry name" value="FELS-2 PROPHAGE PROTEIN"/>
    <property type="match status" value="1"/>
</dbReference>
<feature type="transmembrane region" description="Helical" evidence="2">
    <location>
        <begin position="462"/>
        <end position="481"/>
    </location>
</feature>
<dbReference type="PANTHER" id="PTHR37813">
    <property type="entry name" value="FELS-2 PROPHAGE PROTEIN"/>
    <property type="match status" value="1"/>
</dbReference>
<dbReference type="Pfam" id="PF10145">
    <property type="entry name" value="PhageMin_Tail"/>
    <property type="match status" value="1"/>
</dbReference>
<dbReference type="Proteomes" id="UP000503264">
    <property type="component" value="Chromosome"/>
</dbReference>
<name>A0A6G5QGN1_9BACT</name>
<protein>
    <submittedName>
        <fullName evidence="4">Phage tail tape measure protein, TP901 family</fullName>
    </submittedName>
</protein>
<sequence length="742" mass="79156">MQETGVGISIGLAFKGLSEFNKVKSAFANFKNGISQAKDALKGLNSVKLGALQEQISSTKKALFSELTSNLGNLANSAAIGVPIKLAIDDEAAFANVKKYVDDTDENLAKLKSQMRALSGELGSSFSDIANIAAGGGKINLNGDELVKYTRLLSTASVAFEMTADNVAKAANNMKVGFKLKDVGELNKFFDVVNLLDNKITNANASDILEATSLTAGNANILGLKEKEAAAFASAMLSTGKATSVVGTSLNALYAKLSMADKQGRSFQDALAKIGLDSTYLKTALQKDAAGAITLFLEQLSKANKSEQSGLLYDLIGGNFGDDIAGLLGNIDGLKQALSYANSSESEGSMNKELQTKLETTKSGIERLTQSWRNLVSSIGDVFLPLSNSIANILSSVAKWLNQLNSQFPRLSAGLVSVVAGLMIFKPLLLITKIAALNLASGFLGVVKILSILNPALMISKIRLIASTAATLSHASAMWLVSARLKTAIILTSVYSAVSKALAGVMMMLKTWVLASAAALRVLKFALIGTGVGAIVVALGMAAAYLIENWDKVKAFFGNIWESIKPYWQATTQFFSDLWQGLSEILGGIFSPVIDAWSNLFGGFFDWIREKFAWVSDIVSAISDTIGKATSWTKDTFGIGDGKESNWYNPLSWFNDDTQKESEKTPTFSDTFNTTSPSVTKSAVAMTTNGSTINVNFSGGINIATNNGKFDMSEFERQLVVSVKRALKTDEMNAKNRSIIGQ</sequence>
<keyword evidence="5" id="KW-1185">Reference proteome</keyword>
<accession>A0A6G5QGN1</accession>
<reference evidence="4 5" key="1">
    <citation type="submission" date="2016-07" db="EMBL/GenBank/DDBJ databases">
        <title>Comparative genomics of the Campylobacter concisus group.</title>
        <authorList>
            <person name="Miller W.G."/>
            <person name="Yee E."/>
            <person name="Chapman M.H."/>
            <person name="Huynh S."/>
            <person name="Bono J.L."/>
            <person name="On S.L.W."/>
            <person name="StLeger J."/>
            <person name="Foster G."/>
            <person name="Parker C.T."/>
        </authorList>
    </citation>
    <scope>NUCLEOTIDE SEQUENCE [LARGE SCALE GENOMIC DNA]</scope>
    <source>
        <strain evidence="4 5">CCUG 21559</strain>
    </source>
</reference>
<feature type="transmembrane region" description="Helical" evidence="2">
    <location>
        <begin position="436"/>
        <end position="456"/>
    </location>
</feature>
<keyword evidence="2" id="KW-0472">Membrane</keyword>
<keyword evidence="2" id="KW-0812">Transmembrane</keyword>
<evidence type="ECO:0000256" key="1">
    <source>
        <dbReference type="ARBA" id="ARBA00022612"/>
    </source>
</evidence>
<feature type="transmembrane region" description="Helical" evidence="2">
    <location>
        <begin position="411"/>
        <end position="429"/>
    </location>
</feature>
<dbReference type="NCBIfam" id="TIGR01760">
    <property type="entry name" value="tape_meas_TP901"/>
    <property type="match status" value="1"/>
</dbReference>
<keyword evidence="1" id="KW-1188">Viral release from host cell</keyword>
<evidence type="ECO:0000313" key="5">
    <source>
        <dbReference type="Proteomes" id="UP000503264"/>
    </source>
</evidence>
<feature type="domain" description="Phage tail tape measure protein" evidence="3">
    <location>
        <begin position="114"/>
        <end position="317"/>
    </location>
</feature>
<feature type="transmembrane region" description="Helical" evidence="2">
    <location>
        <begin position="525"/>
        <end position="547"/>
    </location>
</feature>
<dbReference type="InterPro" id="IPR010090">
    <property type="entry name" value="Phage_tape_meas"/>
</dbReference>
<dbReference type="EMBL" id="CP012542">
    <property type="protein sequence ID" value="QCD44863.1"/>
    <property type="molecule type" value="Genomic_DNA"/>
</dbReference>
<keyword evidence="2" id="KW-1133">Transmembrane helix</keyword>
<feature type="transmembrane region" description="Helical" evidence="2">
    <location>
        <begin position="488"/>
        <end position="513"/>
    </location>
</feature>
<proteinExistence type="predicted"/>
<dbReference type="RefSeq" id="WP_171993801.1">
    <property type="nucleotide sequence ID" value="NZ_CP012542.1"/>
</dbReference>
<evidence type="ECO:0000259" key="3">
    <source>
        <dbReference type="Pfam" id="PF10145"/>
    </source>
</evidence>
<evidence type="ECO:0000256" key="2">
    <source>
        <dbReference type="SAM" id="Phobius"/>
    </source>
</evidence>
<evidence type="ECO:0000313" key="4">
    <source>
        <dbReference type="EMBL" id="QCD44863.1"/>
    </source>
</evidence>
<organism evidence="4 5">
    <name type="scientific">Campylobacter mucosalis CCUG 21559</name>
    <dbReference type="NCBI Taxonomy" id="1032067"/>
    <lineage>
        <taxon>Bacteria</taxon>
        <taxon>Pseudomonadati</taxon>
        <taxon>Campylobacterota</taxon>
        <taxon>Epsilonproteobacteria</taxon>
        <taxon>Campylobacterales</taxon>
        <taxon>Campylobacteraceae</taxon>
        <taxon>Campylobacter</taxon>
    </lineage>
</organism>